<evidence type="ECO:0000313" key="3">
    <source>
        <dbReference type="Proteomes" id="UP000746595"/>
    </source>
</evidence>
<protein>
    <submittedName>
        <fullName evidence="2">Uncharacterized protein</fullName>
    </submittedName>
</protein>
<keyword evidence="1" id="KW-0472">Membrane</keyword>
<dbReference type="Proteomes" id="UP000746595">
    <property type="component" value="Unassembled WGS sequence"/>
</dbReference>
<proteinExistence type="predicted"/>
<evidence type="ECO:0000256" key="1">
    <source>
        <dbReference type="SAM" id="Phobius"/>
    </source>
</evidence>
<keyword evidence="1" id="KW-0812">Transmembrane</keyword>
<feature type="transmembrane region" description="Helical" evidence="1">
    <location>
        <begin position="35"/>
        <end position="54"/>
    </location>
</feature>
<sequence length="192" mass="21216">MILSETLNCAGSIADAQTVFQLSCEMPVQSEFWPAFWQAIAALATLVAVAVALFQSKSAGDAAEQANKTAAKANELLDQRHQDDRYRQASRVIAWTEIDAGTQNPRVYIENASDDAIYKITVTNDGLPDGKWELPIMRPRTMLDTSLAADSRMYKPSEIIPVHLSFEDSLGRTYERDPDKGGFLSDIGPCWT</sequence>
<dbReference type="RefSeq" id="WP_168153016.1">
    <property type="nucleotide sequence ID" value="NZ_JAAWVT010000009.1"/>
</dbReference>
<accession>A0ABX1G7I4</accession>
<reference evidence="2 3" key="1">
    <citation type="submission" date="2020-04" db="EMBL/GenBank/DDBJ databases">
        <title>Paeniglutamicibacter sp. ANT13_2, a novel actinomycete isolated from sediment in Antarctica.</title>
        <authorList>
            <person name="Sakdapetsiri C."/>
            <person name="Pinyakong O."/>
        </authorList>
    </citation>
    <scope>NUCLEOTIDE SEQUENCE [LARGE SCALE GENOMIC DNA]</scope>
    <source>
        <strain evidence="2 3">ANT13_2</strain>
    </source>
</reference>
<name>A0ABX1G7I4_9MICC</name>
<gene>
    <name evidence="2" type="ORF">HED64_16135</name>
</gene>
<organism evidence="2 3">
    <name type="scientific">Paeniglutamicibacter terrestris</name>
    <dbReference type="NCBI Taxonomy" id="2723403"/>
    <lineage>
        <taxon>Bacteria</taxon>
        <taxon>Bacillati</taxon>
        <taxon>Actinomycetota</taxon>
        <taxon>Actinomycetes</taxon>
        <taxon>Micrococcales</taxon>
        <taxon>Micrococcaceae</taxon>
        <taxon>Paeniglutamicibacter</taxon>
    </lineage>
</organism>
<dbReference type="EMBL" id="JAAWVT010000009">
    <property type="protein sequence ID" value="NKG22228.1"/>
    <property type="molecule type" value="Genomic_DNA"/>
</dbReference>
<keyword evidence="1" id="KW-1133">Transmembrane helix</keyword>
<evidence type="ECO:0000313" key="2">
    <source>
        <dbReference type="EMBL" id="NKG22228.1"/>
    </source>
</evidence>
<comment type="caution">
    <text evidence="2">The sequence shown here is derived from an EMBL/GenBank/DDBJ whole genome shotgun (WGS) entry which is preliminary data.</text>
</comment>
<keyword evidence="3" id="KW-1185">Reference proteome</keyword>